<comment type="caution">
    <text evidence="1">The sequence shown here is derived from an EMBL/GenBank/DDBJ whole genome shotgun (WGS) entry which is preliminary data.</text>
</comment>
<dbReference type="EMBL" id="VSSQ01142195">
    <property type="protein sequence ID" value="MPN63173.1"/>
    <property type="molecule type" value="Genomic_DNA"/>
</dbReference>
<dbReference type="AlphaFoldDB" id="A0A645JVA8"/>
<organism evidence="1">
    <name type="scientific">bioreactor metagenome</name>
    <dbReference type="NCBI Taxonomy" id="1076179"/>
    <lineage>
        <taxon>unclassified sequences</taxon>
        <taxon>metagenomes</taxon>
        <taxon>ecological metagenomes</taxon>
    </lineage>
</organism>
<sequence>MGNAGVAIRCSGRHSLMPVGNVFYLLVPGQRVQHANHCVAAKAKHILHTPALQIIYQQIRNQFFTHMLTSFDNFFFHNNPLQQITLTYY</sequence>
<evidence type="ECO:0000313" key="1">
    <source>
        <dbReference type="EMBL" id="MPN63173.1"/>
    </source>
</evidence>
<proteinExistence type="predicted"/>
<protein>
    <submittedName>
        <fullName evidence="1">Uncharacterized protein</fullName>
    </submittedName>
</protein>
<gene>
    <name evidence="1" type="ORF">SDC9_210928</name>
</gene>
<reference evidence="1" key="1">
    <citation type="submission" date="2019-08" db="EMBL/GenBank/DDBJ databases">
        <authorList>
            <person name="Kucharzyk K."/>
            <person name="Murdoch R.W."/>
            <person name="Higgins S."/>
            <person name="Loffler F."/>
        </authorList>
    </citation>
    <scope>NUCLEOTIDE SEQUENCE</scope>
</reference>
<name>A0A645JVA8_9ZZZZ</name>
<accession>A0A645JVA8</accession>